<dbReference type="AlphaFoldDB" id="A0A6A5BFA1"/>
<proteinExistence type="predicted"/>
<keyword evidence="3" id="KW-1185">Reference proteome</keyword>
<dbReference type="Pfam" id="PF13475">
    <property type="entry name" value="DUF4116"/>
    <property type="match status" value="2"/>
</dbReference>
<evidence type="ECO:0000259" key="1">
    <source>
        <dbReference type="Pfam" id="PF13475"/>
    </source>
</evidence>
<protein>
    <recommendedName>
        <fullName evidence="1">DUF4116 domain-containing protein</fullName>
    </recommendedName>
</protein>
<name>A0A6A5BFA1_NAEFO</name>
<dbReference type="RefSeq" id="XP_044561216.1">
    <property type="nucleotide sequence ID" value="XM_044707813.1"/>
</dbReference>
<evidence type="ECO:0000313" key="2">
    <source>
        <dbReference type="EMBL" id="KAF0976503.1"/>
    </source>
</evidence>
<dbReference type="InterPro" id="IPR025197">
    <property type="entry name" value="DUF4116"/>
</dbReference>
<sequence length="284" mass="34191">MVVGKREIFETTPYRNNCPINLEFMDDRYCVEKIVLYYSYNIFWEYQWMIQKIDIEELCNNNQELLANVEFWLPFKIGILKLIVDKKLKVLEYIPKDVLLEWKEVILNALKSEIPCSFCNIPKNFQENRDCLLEALRNRRTNMKDPVLVDILEKYAAEKKDREMIMMAISKDERYLKHFSNDRDIILALISHYHKHLKHETFDFWLKGISNSVKDFGFVLKFISEDGRNDRDFMLKLLQNPLDYVFEIASEKLKFYFGMCEKKILQNWKEIYGKQMIGMIIQDI</sequence>
<evidence type="ECO:0000313" key="3">
    <source>
        <dbReference type="Proteomes" id="UP000444721"/>
    </source>
</evidence>
<dbReference type="VEuPathDB" id="AmoebaDB:FDP41_004402"/>
<accession>A0A6A5BFA1</accession>
<dbReference type="Proteomes" id="UP000444721">
    <property type="component" value="Unassembled WGS sequence"/>
</dbReference>
<reference evidence="2 3" key="1">
    <citation type="journal article" date="2019" name="Sci. Rep.">
        <title>Nanopore sequencing improves the draft genome of the human pathogenic amoeba Naegleria fowleri.</title>
        <authorList>
            <person name="Liechti N."/>
            <person name="Schurch N."/>
            <person name="Bruggmann R."/>
            <person name="Wittwer M."/>
        </authorList>
    </citation>
    <scope>NUCLEOTIDE SEQUENCE [LARGE SCALE GENOMIC DNA]</scope>
    <source>
        <strain evidence="2 3">ATCC 30894</strain>
    </source>
</reference>
<gene>
    <name evidence="2" type="ORF">FDP41_004402</name>
</gene>
<dbReference type="VEuPathDB" id="AmoebaDB:NfTy_083830"/>
<dbReference type="GeneID" id="68111620"/>
<feature type="domain" description="DUF4116" evidence="1">
    <location>
        <begin position="161"/>
        <end position="198"/>
    </location>
</feature>
<dbReference type="EMBL" id="VFQX01000037">
    <property type="protein sequence ID" value="KAF0976503.1"/>
    <property type="molecule type" value="Genomic_DNA"/>
</dbReference>
<feature type="domain" description="DUF4116" evidence="1">
    <location>
        <begin position="212"/>
        <end position="254"/>
    </location>
</feature>
<dbReference type="VEuPathDB" id="AmoebaDB:NF0031820"/>
<organism evidence="2 3">
    <name type="scientific">Naegleria fowleri</name>
    <name type="common">Brain eating amoeba</name>
    <dbReference type="NCBI Taxonomy" id="5763"/>
    <lineage>
        <taxon>Eukaryota</taxon>
        <taxon>Discoba</taxon>
        <taxon>Heterolobosea</taxon>
        <taxon>Tetramitia</taxon>
        <taxon>Eutetramitia</taxon>
        <taxon>Vahlkampfiidae</taxon>
        <taxon>Naegleria</taxon>
    </lineage>
</organism>
<comment type="caution">
    <text evidence="2">The sequence shown here is derived from an EMBL/GenBank/DDBJ whole genome shotgun (WGS) entry which is preliminary data.</text>
</comment>